<name>A0A9N8W4G3_FUNMO</name>
<organism evidence="1 2">
    <name type="scientific">Funneliformis mosseae</name>
    <name type="common">Endomycorrhizal fungus</name>
    <name type="synonym">Glomus mosseae</name>
    <dbReference type="NCBI Taxonomy" id="27381"/>
    <lineage>
        <taxon>Eukaryota</taxon>
        <taxon>Fungi</taxon>
        <taxon>Fungi incertae sedis</taxon>
        <taxon>Mucoromycota</taxon>
        <taxon>Glomeromycotina</taxon>
        <taxon>Glomeromycetes</taxon>
        <taxon>Glomerales</taxon>
        <taxon>Glomeraceae</taxon>
        <taxon>Funneliformis</taxon>
    </lineage>
</organism>
<protein>
    <submittedName>
        <fullName evidence="1">14004_t:CDS:1</fullName>
    </submittedName>
</protein>
<dbReference type="AlphaFoldDB" id="A0A9N8W4G3"/>
<proteinExistence type="predicted"/>
<sequence>MEFKPSETVLRDYEKAFEVVQKEKRRIKTDIHNKLLQAIQAIEDVGSSVQNDSNKSLKDLEEEHHKIYLSKINLSEKLEFTNQLYRLSFGQFQQESESKPFNKNYEEAWMSTVWTDENYESDKILTKWYWQLKAYLNDLPAKQNLTTSEILLVDVIAYDVTYSSGELHNKTETRVLCFSTRRSGHIVQVRVTSVDSDPHFKIIFDFPLVKSIDKFHKEFSLLPGFGLDFTNFIKSVIWKEMDELFETK</sequence>
<evidence type="ECO:0000313" key="1">
    <source>
        <dbReference type="EMBL" id="CAG8471751.1"/>
    </source>
</evidence>
<dbReference type="Proteomes" id="UP000789375">
    <property type="component" value="Unassembled WGS sequence"/>
</dbReference>
<accession>A0A9N8W4G3</accession>
<reference evidence="1" key="1">
    <citation type="submission" date="2021-06" db="EMBL/GenBank/DDBJ databases">
        <authorList>
            <person name="Kallberg Y."/>
            <person name="Tangrot J."/>
            <person name="Rosling A."/>
        </authorList>
    </citation>
    <scope>NUCLEOTIDE SEQUENCE</scope>
    <source>
        <strain evidence="1">87-6 pot B 2015</strain>
    </source>
</reference>
<comment type="caution">
    <text evidence="1">The sequence shown here is derived from an EMBL/GenBank/DDBJ whole genome shotgun (WGS) entry which is preliminary data.</text>
</comment>
<keyword evidence="2" id="KW-1185">Reference proteome</keyword>
<dbReference type="EMBL" id="CAJVPP010000342">
    <property type="protein sequence ID" value="CAG8471751.1"/>
    <property type="molecule type" value="Genomic_DNA"/>
</dbReference>
<gene>
    <name evidence="1" type="ORF">FMOSSE_LOCUS2550</name>
</gene>
<evidence type="ECO:0000313" key="2">
    <source>
        <dbReference type="Proteomes" id="UP000789375"/>
    </source>
</evidence>